<dbReference type="CDD" id="cd12148">
    <property type="entry name" value="fungal_TF_MHR"/>
    <property type="match status" value="1"/>
</dbReference>
<dbReference type="GeneID" id="19971081"/>
<dbReference type="RefSeq" id="XP_008716314.1">
    <property type="nucleotide sequence ID" value="XM_008718092.1"/>
</dbReference>
<evidence type="ECO:0000313" key="6">
    <source>
        <dbReference type="EMBL" id="ETN41805.1"/>
    </source>
</evidence>
<dbReference type="GO" id="GO:0003677">
    <property type="term" value="F:DNA binding"/>
    <property type="evidence" value="ECO:0007669"/>
    <property type="project" value="InterPro"/>
</dbReference>
<dbReference type="OrthoDB" id="3266505at2759"/>
<evidence type="ECO:0000259" key="5">
    <source>
        <dbReference type="SMART" id="SM00906"/>
    </source>
</evidence>
<dbReference type="AlphaFoldDB" id="W2RZN2"/>
<dbReference type="InParanoid" id="W2RZN2"/>
<evidence type="ECO:0000256" key="4">
    <source>
        <dbReference type="SAM" id="MobiDB-lite"/>
    </source>
</evidence>
<keyword evidence="7" id="KW-1185">Reference proteome</keyword>
<keyword evidence="1" id="KW-0805">Transcription regulation</keyword>
<gene>
    <name evidence="6" type="ORF">HMPREF1541_03742</name>
</gene>
<protein>
    <recommendedName>
        <fullName evidence="5">Xylanolytic transcriptional activator regulatory domain-containing protein</fullName>
    </recommendedName>
</protein>
<dbReference type="PANTHER" id="PTHR47424">
    <property type="entry name" value="REGULATORY PROTEIN GAL4"/>
    <property type="match status" value="1"/>
</dbReference>
<dbReference type="SMART" id="SM00906">
    <property type="entry name" value="Fungal_trans"/>
    <property type="match status" value="1"/>
</dbReference>
<name>W2RZN2_CYPE1</name>
<keyword evidence="3" id="KW-0539">Nucleus</keyword>
<dbReference type="VEuPathDB" id="FungiDB:HMPREF1541_03742"/>
<dbReference type="eggNOG" id="ENOG502S0WX">
    <property type="taxonomic scope" value="Eukaryota"/>
</dbReference>
<dbReference type="HOGENOM" id="CLU_015895_0_0_1"/>
<evidence type="ECO:0000256" key="3">
    <source>
        <dbReference type="ARBA" id="ARBA00023242"/>
    </source>
</evidence>
<dbReference type="InterPro" id="IPR007219">
    <property type="entry name" value="XnlR_reg_dom"/>
</dbReference>
<dbReference type="STRING" id="1220924.W2RZN2"/>
<proteinExistence type="predicted"/>
<evidence type="ECO:0000313" key="7">
    <source>
        <dbReference type="Proteomes" id="UP000030752"/>
    </source>
</evidence>
<dbReference type="InterPro" id="IPR051127">
    <property type="entry name" value="Fungal_SecMet_Regulators"/>
</dbReference>
<dbReference type="Proteomes" id="UP000030752">
    <property type="component" value="Unassembled WGS sequence"/>
</dbReference>
<dbReference type="Pfam" id="PF04082">
    <property type="entry name" value="Fungal_trans"/>
    <property type="match status" value="1"/>
</dbReference>
<dbReference type="PANTHER" id="PTHR47424:SF6">
    <property type="entry name" value="PROLINE UTILIZATION TRANS-ACTIVATOR"/>
    <property type="match status" value="1"/>
</dbReference>
<organism evidence="6 7">
    <name type="scientific">Cyphellophora europaea (strain CBS 101466)</name>
    <name type="common">Phialophora europaea</name>
    <dbReference type="NCBI Taxonomy" id="1220924"/>
    <lineage>
        <taxon>Eukaryota</taxon>
        <taxon>Fungi</taxon>
        <taxon>Dikarya</taxon>
        <taxon>Ascomycota</taxon>
        <taxon>Pezizomycotina</taxon>
        <taxon>Eurotiomycetes</taxon>
        <taxon>Chaetothyriomycetidae</taxon>
        <taxon>Chaetothyriales</taxon>
        <taxon>Cyphellophoraceae</taxon>
        <taxon>Cyphellophora</taxon>
    </lineage>
</organism>
<feature type="domain" description="Xylanolytic transcriptional activator regulatory" evidence="5">
    <location>
        <begin position="210"/>
        <end position="283"/>
    </location>
</feature>
<sequence length="620" mass="69334">MPCRTFFLGTYLVTVWAPDAARHPLIKVAGRKTQVEGSFLSHIRRLMFLEPISSHNKPPTRRRQQSEESSVALNESEDGAYSKAVAIFPPSEVAQYLISIVFDYAIDSFFYVNQREMRRMLEVHYSSAQKRGDASFACLALSAFAMGMQWAHLDDRATEPPEQATEAADAFATRAQSLVPAILIAPSSDAVSAALLLSLCLLTTVSADAAYTYMGIALRVAIASNMHKETPPGEFTACQAECRHRLWWTIYSLERTIGIKLGRPETIQERDVSTPMPKAVAELDNAQDHNNLSQQIANAELVRIWSRIANALPLIYSQPEQYNHDIIERLVAQLNHWVATLPEDLQLPNLNPLEKGYRAKIHLHQNYNHALIILFRTPLIAVARQCLSKAFAPQEMLPDLDPQAVGLAMNCSTAARKMLANFEHVRQAKLLARFSWTDFQGCSTAILVTLFSRVIKQDVNYQRDIDEGLRTLKVLAEASKPAQLALDFVQEFKKIVEEAVQRSQRPEIVRDTAHNQRQTYKQWLSKLSTQRTPVASEITEGQRSAIDETWPGLPREPHDPISTDLAGDVASWPSAGQAQPLPEMNLDSWFLSDESQILSLSGMDFLASSLYLGDQSHTGG</sequence>
<keyword evidence="2" id="KW-0804">Transcription</keyword>
<feature type="region of interest" description="Disordered" evidence="4">
    <location>
        <begin position="53"/>
        <end position="75"/>
    </location>
</feature>
<dbReference type="EMBL" id="KB822719">
    <property type="protein sequence ID" value="ETN41805.1"/>
    <property type="molecule type" value="Genomic_DNA"/>
</dbReference>
<dbReference type="GO" id="GO:0006351">
    <property type="term" value="P:DNA-templated transcription"/>
    <property type="evidence" value="ECO:0007669"/>
    <property type="project" value="InterPro"/>
</dbReference>
<reference evidence="6 7" key="1">
    <citation type="submission" date="2013-03" db="EMBL/GenBank/DDBJ databases">
        <title>The Genome Sequence of Phialophora europaea CBS 101466.</title>
        <authorList>
            <consortium name="The Broad Institute Genomics Platform"/>
            <person name="Cuomo C."/>
            <person name="de Hoog S."/>
            <person name="Gorbushina A."/>
            <person name="Walker B."/>
            <person name="Young S.K."/>
            <person name="Zeng Q."/>
            <person name="Gargeya S."/>
            <person name="Fitzgerald M."/>
            <person name="Haas B."/>
            <person name="Abouelleil A."/>
            <person name="Allen A.W."/>
            <person name="Alvarado L."/>
            <person name="Arachchi H.M."/>
            <person name="Berlin A.M."/>
            <person name="Chapman S.B."/>
            <person name="Gainer-Dewar J."/>
            <person name="Goldberg J."/>
            <person name="Griggs A."/>
            <person name="Gujja S."/>
            <person name="Hansen M."/>
            <person name="Howarth C."/>
            <person name="Imamovic A."/>
            <person name="Ireland A."/>
            <person name="Larimer J."/>
            <person name="McCowan C."/>
            <person name="Murphy C."/>
            <person name="Pearson M."/>
            <person name="Poon T.W."/>
            <person name="Priest M."/>
            <person name="Roberts A."/>
            <person name="Saif S."/>
            <person name="Shea T."/>
            <person name="Sisk P."/>
            <person name="Sykes S."/>
            <person name="Wortman J."/>
            <person name="Nusbaum C."/>
            <person name="Birren B."/>
        </authorList>
    </citation>
    <scope>NUCLEOTIDE SEQUENCE [LARGE SCALE GENOMIC DNA]</scope>
    <source>
        <strain evidence="6 7">CBS 101466</strain>
    </source>
</reference>
<evidence type="ECO:0000256" key="1">
    <source>
        <dbReference type="ARBA" id="ARBA00023015"/>
    </source>
</evidence>
<evidence type="ECO:0000256" key="2">
    <source>
        <dbReference type="ARBA" id="ARBA00023163"/>
    </source>
</evidence>
<dbReference type="GO" id="GO:0008270">
    <property type="term" value="F:zinc ion binding"/>
    <property type="evidence" value="ECO:0007669"/>
    <property type="project" value="InterPro"/>
</dbReference>
<accession>W2RZN2</accession>